<evidence type="ECO:0000256" key="1">
    <source>
        <dbReference type="SAM" id="MobiDB-lite"/>
    </source>
</evidence>
<feature type="transmembrane region" description="Helical" evidence="2">
    <location>
        <begin position="44"/>
        <end position="63"/>
    </location>
</feature>
<keyword evidence="2" id="KW-0472">Membrane</keyword>
<proteinExistence type="predicted"/>
<evidence type="ECO:0000313" key="4">
    <source>
        <dbReference type="Proteomes" id="UP001153636"/>
    </source>
</evidence>
<dbReference type="EMBL" id="OV651813">
    <property type="protein sequence ID" value="CAH1098593.1"/>
    <property type="molecule type" value="Genomic_DNA"/>
</dbReference>
<evidence type="ECO:0000313" key="3">
    <source>
        <dbReference type="EMBL" id="CAH1098593.1"/>
    </source>
</evidence>
<name>A0A9P0CEH6_9CUCU</name>
<reference evidence="3" key="1">
    <citation type="submission" date="2022-01" db="EMBL/GenBank/DDBJ databases">
        <authorList>
            <person name="King R."/>
        </authorList>
    </citation>
    <scope>NUCLEOTIDE SEQUENCE</scope>
</reference>
<keyword evidence="2" id="KW-1133">Transmembrane helix</keyword>
<gene>
    <name evidence="3" type="ORF">PSYICH_LOCUS263</name>
</gene>
<keyword evidence="4" id="KW-1185">Reference proteome</keyword>
<accession>A0A9P0CEH6</accession>
<feature type="region of interest" description="Disordered" evidence="1">
    <location>
        <begin position="72"/>
        <end position="97"/>
    </location>
</feature>
<organism evidence="3 4">
    <name type="scientific">Psylliodes chrysocephalus</name>
    <dbReference type="NCBI Taxonomy" id="3402493"/>
    <lineage>
        <taxon>Eukaryota</taxon>
        <taxon>Metazoa</taxon>
        <taxon>Ecdysozoa</taxon>
        <taxon>Arthropoda</taxon>
        <taxon>Hexapoda</taxon>
        <taxon>Insecta</taxon>
        <taxon>Pterygota</taxon>
        <taxon>Neoptera</taxon>
        <taxon>Endopterygota</taxon>
        <taxon>Coleoptera</taxon>
        <taxon>Polyphaga</taxon>
        <taxon>Cucujiformia</taxon>
        <taxon>Chrysomeloidea</taxon>
        <taxon>Chrysomelidae</taxon>
        <taxon>Galerucinae</taxon>
        <taxon>Alticini</taxon>
        <taxon>Psylliodes</taxon>
    </lineage>
</organism>
<dbReference type="Proteomes" id="UP001153636">
    <property type="component" value="Chromosome 1"/>
</dbReference>
<keyword evidence="2" id="KW-0812">Transmembrane</keyword>
<evidence type="ECO:0000256" key="2">
    <source>
        <dbReference type="SAM" id="Phobius"/>
    </source>
</evidence>
<protein>
    <submittedName>
        <fullName evidence="3">Uncharacterized protein</fullName>
    </submittedName>
</protein>
<dbReference type="OrthoDB" id="6769354at2759"/>
<sequence length="140" mass="16133">MTVTGLLVFKPELRKLATMYFVPCTAHFLNLVGCYAAEKSCSEVTIFFSFFLRNIHFFFFFNLQMGCSKRIKKKSNDGKQKKRTEKQPTLPKPLSETKWSARADALKSLVRGYKQIKQALESLAQDVSQKTRNKSIRRGI</sequence>
<dbReference type="AlphaFoldDB" id="A0A9P0CEH6"/>